<feature type="compositionally biased region" description="Polar residues" evidence="1">
    <location>
        <begin position="521"/>
        <end position="535"/>
    </location>
</feature>
<evidence type="ECO:0000313" key="3">
    <source>
        <dbReference type="Proteomes" id="UP001163823"/>
    </source>
</evidence>
<feature type="region of interest" description="Disordered" evidence="1">
    <location>
        <begin position="394"/>
        <end position="538"/>
    </location>
</feature>
<proteinExistence type="predicted"/>
<keyword evidence="3" id="KW-1185">Reference proteome</keyword>
<dbReference type="PANTHER" id="PTHR34282">
    <property type="entry name" value="OS01G0228800 PROTEIN-RELATED"/>
    <property type="match status" value="1"/>
</dbReference>
<dbReference type="AlphaFoldDB" id="A0AAD7VFQ6"/>
<accession>A0AAD7VFQ6</accession>
<gene>
    <name evidence="2" type="ORF">O6P43_004020</name>
</gene>
<feature type="region of interest" description="Disordered" evidence="1">
    <location>
        <begin position="206"/>
        <end position="244"/>
    </location>
</feature>
<comment type="caution">
    <text evidence="2">The sequence shown here is derived from an EMBL/GenBank/DDBJ whole genome shotgun (WGS) entry which is preliminary data.</text>
</comment>
<organism evidence="2 3">
    <name type="scientific">Quillaja saponaria</name>
    <name type="common">Soap bark tree</name>
    <dbReference type="NCBI Taxonomy" id="32244"/>
    <lineage>
        <taxon>Eukaryota</taxon>
        <taxon>Viridiplantae</taxon>
        <taxon>Streptophyta</taxon>
        <taxon>Embryophyta</taxon>
        <taxon>Tracheophyta</taxon>
        <taxon>Spermatophyta</taxon>
        <taxon>Magnoliopsida</taxon>
        <taxon>eudicotyledons</taxon>
        <taxon>Gunneridae</taxon>
        <taxon>Pentapetalae</taxon>
        <taxon>rosids</taxon>
        <taxon>fabids</taxon>
        <taxon>Fabales</taxon>
        <taxon>Quillajaceae</taxon>
        <taxon>Quillaja</taxon>
    </lineage>
</organism>
<dbReference type="KEGG" id="qsa:O6P43_004020"/>
<evidence type="ECO:0000313" key="2">
    <source>
        <dbReference type="EMBL" id="KAJ7973855.1"/>
    </source>
</evidence>
<feature type="compositionally biased region" description="Basic and acidic residues" evidence="1">
    <location>
        <begin position="50"/>
        <end position="65"/>
    </location>
</feature>
<dbReference type="Proteomes" id="UP001163823">
    <property type="component" value="Chromosome 3"/>
</dbReference>
<protein>
    <submittedName>
        <fullName evidence="2">DUF4378 domain-containing protein</fullName>
    </submittedName>
</protein>
<feature type="region of interest" description="Disordered" evidence="1">
    <location>
        <begin position="26"/>
        <end position="65"/>
    </location>
</feature>
<dbReference type="PANTHER" id="PTHR34282:SF2">
    <property type="entry name" value="DUF3741 DOMAIN-CONTAINING PROTEIN"/>
    <property type="match status" value="1"/>
</dbReference>
<feature type="compositionally biased region" description="Basic and acidic residues" evidence="1">
    <location>
        <begin position="463"/>
        <end position="472"/>
    </location>
</feature>
<dbReference type="EMBL" id="JARAOO010000003">
    <property type="protein sequence ID" value="KAJ7973855.1"/>
    <property type="molecule type" value="Genomic_DNA"/>
</dbReference>
<name>A0AAD7VFQ6_QUISA</name>
<reference evidence="2" key="1">
    <citation type="journal article" date="2023" name="Science">
        <title>Elucidation of the pathway for biosynthesis of saponin adjuvants from the soapbark tree.</title>
        <authorList>
            <person name="Reed J."/>
            <person name="Orme A."/>
            <person name="El-Demerdash A."/>
            <person name="Owen C."/>
            <person name="Martin L.B.B."/>
            <person name="Misra R.C."/>
            <person name="Kikuchi S."/>
            <person name="Rejzek M."/>
            <person name="Martin A.C."/>
            <person name="Harkess A."/>
            <person name="Leebens-Mack J."/>
            <person name="Louveau T."/>
            <person name="Stephenson M.J."/>
            <person name="Osbourn A."/>
        </authorList>
    </citation>
    <scope>NUCLEOTIDE SEQUENCE</scope>
    <source>
        <strain evidence="2">S10</strain>
    </source>
</reference>
<feature type="compositionally biased region" description="Low complexity" evidence="1">
    <location>
        <begin position="211"/>
        <end position="224"/>
    </location>
</feature>
<feature type="compositionally biased region" description="Basic and acidic residues" evidence="1">
    <location>
        <begin position="411"/>
        <end position="453"/>
    </location>
</feature>
<sequence>MYRSFVTCDDPNGVVDCGTIRKCKTDSQKMEQKMKSRRAVKKADTSLTNKSEKEEMIPKGFKDDSCDPSSLQLMEVSRGAQKLNQVIDSWFKGINYEGQSEDVAKDLLKGALDLQESLVMLHKFQEASQYMTRLRKEQNSKPERGRFDELMNERTYPNQVRDQNYPMGFQNPRLSADGSSRNSVEELKKVVRDSLVRQNLLTSTTSEEMISASEIPSTSSSQSSVVHADRLTDSSLSSTSLQDKKKGPNLIAKLLGLEEVQPKPSQATLQKQVQGEKILNQQRPMFDVDKPQVRKSPFLVQRVNPEHKTLKEILWAMHFKGLLKNNSAKEPKPQFHHSYSKQRLINDAPPIVLIKPICTPYLGNDDPHAPVLLEEKALKTKFVVRKLKKDEVPHRRINQEEGSMNSSKMYKKLEAEEAQSKRCQVEGPKDLKEIGKTDEKEVKPNDKSLDKGKMSGRVSQKPRKSERIEKKSKLNTTSRKPLDKEIMKAGNSSRSKDQGTSTKLRKHESGSITKKNEAPRQQRTAPSAISKSTPQKIKDCRKYQIKKQRPVGELTAAKLVAKNLGQQEDVERIDLPCEDDSKLIRTPTRVTTLADQLSMDNDIDITSINDGDHCEIDQSPLEDVTLLNSKDEKDATTFAEEANDNISWSTVDHKGVKDRSDLKYLLLSSHSFITHAKELFNLDEDCYIIPQTSETHNFVIANLRLYSDCANELIERKSLHDSQKVHPLLVTCMRNLRLCISLDNLVEEICNSIQNLESYSKTSPENLSVDSLYAFMDRDIMCKGLVQGIWDFGWRHAFSAHEAEQVVNDIVKQVVSGLIEEVIRNP</sequence>
<feature type="compositionally biased region" description="Polar residues" evidence="1">
    <location>
        <begin position="490"/>
        <end position="502"/>
    </location>
</feature>
<evidence type="ECO:0000256" key="1">
    <source>
        <dbReference type="SAM" id="MobiDB-lite"/>
    </source>
</evidence>